<organism evidence="1 2">
    <name type="scientific">Clostridium tertium</name>
    <dbReference type="NCBI Taxonomy" id="1559"/>
    <lineage>
        <taxon>Bacteria</taxon>
        <taxon>Bacillati</taxon>
        <taxon>Bacillota</taxon>
        <taxon>Clostridia</taxon>
        <taxon>Eubacteriales</taxon>
        <taxon>Clostridiaceae</taxon>
        <taxon>Clostridium</taxon>
    </lineage>
</organism>
<dbReference type="Proteomes" id="UP001141183">
    <property type="component" value="Unassembled WGS sequence"/>
</dbReference>
<gene>
    <name evidence="1" type="ORF">NE398_08685</name>
</gene>
<protein>
    <submittedName>
        <fullName evidence="1">Uncharacterized protein</fullName>
    </submittedName>
</protein>
<accession>A0A9X3XKS9</accession>
<keyword evidence="2" id="KW-1185">Reference proteome</keyword>
<dbReference type="AlphaFoldDB" id="A0A9X3XKS9"/>
<sequence>MEDENMGVAFKDVNFSRLVDKLSPCCLSENICVVCERETCLVGYGTECIKNCMINKVTYVIDGCKNIPIMDTRIYDKEYIMDGVADILRTCKSCKENHFENCVVNILRSCYEVILFGEEKEYKGSALVYLNDLKGSNPEMADKLFQKYMIRG</sequence>
<dbReference type="EMBL" id="JAMRYU010000008">
    <property type="protein sequence ID" value="MDC4240241.1"/>
    <property type="molecule type" value="Genomic_DNA"/>
</dbReference>
<reference evidence="1" key="1">
    <citation type="submission" date="2022-05" db="EMBL/GenBank/DDBJ databases">
        <title>Draft genome sequence of Clostridium tertium strain CP3 isolated from Peru.</title>
        <authorList>
            <person name="Hurtado R."/>
            <person name="Lima L."/>
            <person name="Sousa T."/>
            <person name="Jaiswal A.K."/>
            <person name="Tiwari S."/>
            <person name="Maturrano L."/>
            <person name="Brenig B."/>
            <person name="Azevedo V."/>
        </authorList>
    </citation>
    <scope>NUCLEOTIDE SEQUENCE</scope>
    <source>
        <strain evidence="1">CP3</strain>
    </source>
</reference>
<evidence type="ECO:0000313" key="1">
    <source>
        <dbReference type="EMBL" id="MDC4240241.1"/>
    </source>
</evidence>
<comment type="caution">
    <text evidence="1">The sequence shown here is derived from an EMBL/GenBank/DDBJ whole genome shotgun (WGS) entry which is preliminary data.</text>
</comment>
<name>A0A9X3XKS9_9CLOT</name>
<evidence type="ECO:0000313" key="2">
    <source>
        <dbReference type="Proteomes" id="UP001141183"/>
    </source>
</evidence>
<proteinExistence type="predicted"/>
<dbReference type="RefSeq" id="WP_243119993.1">
    <property type="nucleotide sequence ID" value="NZ_JADPEJ010000001.1"/>
</dbReference>